<proteinExistence type="predicted"/>
<dbReference type="PRINTS" id="PR00868">
    <property type="entry name" value="DNAPOLI"/>
</dbReference>
<organism evidence="2 3">
    <name type="scientific">Methanothrix soehngenii (strain ATCC 5969 / DSM 3671 / JCM 10134 / NBRC 103675 / OCM 69 / GP-6)</name>
    <name type="common">Methanosaeta concilii</name>
    <dbReference type="NCBI Taxonomy" id="990316"/>
    <lineage>
        <taxon>Archaea</taxon>
        <taxon>Methanobacteriati</taxon>
        <taxon>Methanobacteriota</taxon>
        <taxon>Stenosarchaea group</taxon>
        <taxon>Methanomicrobia</taxon>
        <taxon>Methanotrichales</taxon>
        <taxon>Methanotrichaceae</taxon>
        <taxon>Methanothrix</taxon>
    </lineage>
</organism>
<dbReference type="GO" id="GO:0003887">
    <property type="term" value="F:DNA-directed DNA polymerase activity"/>
    <property type="evidence" value="ECO:0007669"/>
    <property type="project" value="InterPro"/>
</dbReference>
<dbReference type="Proteomes" id="UP000007807">
    <property type="component" value="Chromosome"/>
</dbReference>
<dbReference type="EMBL" id="CP002565">
    <property type="protein sequence ID" value="AEB68768.1"/>
    <property type="molecule type" value="Genomic_DNA"/>
</dbReference>
<accession>F4BY16</accession>
<evidence type="ECO:0000259" key="1">
    <source>
        <dbReference type="SMART" id="SM00482"/>
    </source>
</evidence>
<dbReference type="HOGENOM" id="CLU_004675_2_6_2"/>
<dbReference type="SMART" id="SM00482">
    <property type="entry name" value="POLAc"/>
    <property type="match status" value="1"/>
</dbReference>
<dbReference type="InterPro" id="IPR012337">
    <property type="entry name" value="RNaseH-like_sf"/>
</dbReference>
<evidence type="ECO:0000313" key="3">
    <source>
        <dbReference type="Proteomes" id="UP000007807"/>
    </source>
</evidence>
<dbReference type="Gene3D" id="3.30.420.10">
    <property type="entry name" value="Ribonuclease H-like superfamily/Ribonuclease H"/>
    <property type="match status" value="1"/>
</dbReference>
<dbReference type="PANTHER" id="PTHR10133">
    <property type="entry name" value="DNA POLYMERASE I"/>
    <property type="match status" value="1"/>
</dbReference>
<dbReference type="Gene3D" id="1.10.150.20">
    <property type="entry name" value="5' to 3' exonuclease, C-terminal subdomain"/>
    <property type="match status" value="1"/>
</dbReference>
<dbReference type="InParanoid" id="F4BY16"/>
<dbReference type="GO" id="GO:0003677">
    <property type="term" value="F:DNA binding"/>
    <property type="evidence" value="ECO:0007669"/>
    <property type="project" value="InterPro"/>
</dbReference>
<dbReference type="STRING" id="990316.MCON_2271"/>
<keyword evidence="3" id="KW-1185">Reference proteome</keyword>
<dbReference type="KEGG" id="mcj:MCON_2271"/>
<gene>
    <name evidence="2" type="ordered locus">MCON_2271</name>
</gene>
<dbReference type="GO" id="GO:0006261">
    <property type="term" value="P:DNA-templated DNA replication"/>
    <property type="evidence" value="ECO:0007669"/>
    <property type="project" value="InterPro"/>
</dbReference>
<feature type="domain" description="DNA-directed DNA polymerase family A palm" evidence="1">
    <location>
        <begin position="370"/>
        <end position="591"/>
    </location>
</feature>
<dbReference type="PANTHER" id="PTHR10133:SF62">
    <property type="entry name" value="DNA POLYMERASE THETA"/>
    <property type="match status" value="1"/>
</dbReference>
<dbReference type="AlphaFoldDB" id="F4BY16"/>
<dbReference type="Pfam" id="PF00476">
    <property type="entry name" value="DNA_pol_A"/>
    <property type="match status" value="1"/>
</dbReference>
<dbReference type="InterPro" id="IPR001098">
    <property type="entry name" value="DNA-dir_DNA_pol_A_palm_dom"/>
</dbReference>
<dbReference type="InterPro" id="IPR036397">
    <property type="entry name" value="RNaseH_sf"/>
</dbReference>
<sequence>MVDMIDRLEPQSITMVQSLPEWESILGEIEMAEFFGLNLTATGPDPLCHEIQRISLALPNAPSSSTVYTVDIADRPELKESIIGDLAGLLENGRIKKTLHDSKFVLSFIRARAGRKLNFCSIFDVMLASQICWSGYYYLTPSGNPKNPWTKRLVDHSLASLAERHLGIILDEEGCPAQGAAALLPLHDILADLLAKNDLQRVADLEFRAAIALVEMEISGIGLDSSGARDLIDQEEDEIIDQIWRMQDEAERKGFVTVSFDGKRLCCYLNPDRQEDVMAFLAKRGYRPANTKAEVLKSLAAAGCSFAEALMRYRHLSYNLLFLNKWLEKVHPLDGRVHPQYFQIPSSTGRISSRHPNAQQIPRRGDDAPAIRRLFRPAAGKRYVKADLSNIELRIMARISGDEAMQEAFIKGIDLHRLTASRISGTPFEEVTDSQRQAAKAMNFLLIYGGSAKSLQWRILSDYGEFICLDETEERLERFFCSYPGVREWQKMQLSQMSYTMQHHFHNCVRGFFSLPLTATRTILGRRRIWPRFGAGITASKFQMYNTPCQGTGADLIKLVMAEVYEKLSDEEARIIGSIHDEIILEVPEDRAEEYAARLKEIMERIGSEMLYPVPVKAEAKVMRNLAE</sequence>
<dbReference type="GO" id="GO:0006302">
    <property type="term" value="P:double-strand break repair"/>
    <property type="evidence" value="ECO:0007669"/>
    <property type="project" value="TreeGrafter"/>
</dbReference>
<dbReference type="SUPFAM" id="SSF53098">
    <property type="entry name" value="Ribonuclease H-like"/>
    <property type="match status" value="1"/>
</dbReference>
<evidence type="ECO:0000313" key="2">
    <source>
        <dbReference type="EMBL" id="AEB68768.1"/>
    </source>
</evidence>
<dbReference type="InterPro" id="IPR043502">
    <property type="entry name" value="DNA/RNA_pol_sf"/>
</dbReference>
<protein>
    <submittedName>
        <fullName evidence="2">DNA polymerase I, putative</fullName>
    </submittedName>
</protein>
<name>F4BY16_METSG</name>
<dbReference type="Gene3D" id="3.30.70.370">
    <property type="match status" value="1"/>
</dbReference>
<reference evidence="2 3" key="1">
    <citation type="journal article" date="2011" name="J. Bacteriol.">
        <title>Complete genome sequence of Methanosaeta concilii, a specialist in aceticlastic methanogenesis.</title>
        <authorList>
            <person name="Barber R.D."/>
            <person name="Zhang L."/>
            <person name="Harnack M."/>
            <person name="Olson M.V."/>
            <person name="Kaul R."/>
            <person name="Ingram-Smith C."/>
            <person name="Smith K.S."/>
        </authorList>
    </citation>
    <scope>NUCLEOTIDE SEQUENCE [LARGE SCALE GENOMIC DNA]</scope>
    <source>
        <strain evidence="3">ATCC 5969 / DSM 3671 / JCM 10134 / NBRC 103675 / OCM 69 / GP-6</strain>
    </source>
</reference>
<dbReference type="InterPro" id="IPR002298">
    <property type="entry name" value="DNA_polymerase_A"/>
</dbReference>
<dbReference type="SUPFAM" id="SSF56672">
    <property type="entry name" value="DNA/RNA polymerases"/>
    <property type="match status" value="1"/>
</dbReference>